<protein>
    <submittedName>
        <fullName evidence="1">Uncharacterized protein</fullName>
    </submittedName>
</protein>
<evidence type="ECO:0000313" key="1">
    <source>
        <dbReference type="EMBL" id="GJS56140.1"/>
    </source>
</evidence>
<comment type="caution">
    <text evidence="1">The sequence shown here is derived from an EMBL/GenBank/DDBJ whole genome shotgun (WGS) entry which is preliminary data.</text>
</comment>
<gene>
    <name evidence="1" type="ORF">Tco_0629502</name>
</gene>
<dbReference type="EMBL" id="BQNB010008916">
    <property type="protein sequence ID" value="GJS56140.1"/>
    <property type="molecule type" value="Genomic_DNA"/>
</dbReference>
<keyword evidence="2" id="KW-1185">Reference proteome</keyword>
<dbReference type="Proteomes" id="UP001151760">
    <property type="component" value="Unassembled WGS sequence"/>
</dbReference>
<sequence>MYEIKLTTIPFPCRLNGYYCEEKKGSYRPQFMESYSKASHINNFIPRKEKVPRSFTLPYFINNVCFDNSLADLRASILQFLDDMDAYRDDGIGDVIFGEPFLREVRINAKLFEGIITTHIGNEKVTYQIVRLNMRFKHHTNEQCNKIPPLLKVSEENKMNEILHSYQKLKGFYKGVLNLGPEYVRDAKMGEWLTCRT</sequence>
<reference evidence="1" key="2">
    <citation type="submission" date="2022-01" db="EMBL/GenBank/DDBJ databases">
        <authorList>
            <person name="Yamashiro T."/>
            <person name="Shiraishi A."/>
            <person name="Satake H."/>
            <person name="Nakayama K."/>
        </authorList>
    </citation>
    <scope>NUCLEOTIDE SEQUENCE</scope>
</reference>
<evidence type="ECO:0000313" key="2">
    <source>
        <dbReference type="Proteomes" id="UP001151760"/>
    </source>
</evidence>
<name>A0ABQ4WTB3_9ASTR</name>
<reference evidence="1" key="1">
    <citation type="journal article" date="2022" name="Int. J. Mol. Sci.">
        <title>Draft Genome of Tanacetum Coccineum: Genomic Comparison of Closely Related Tanacetum-Family Plants.</title>
        <authorList>
            <person name="Yamashiro T."/>
            <person name="Shiraishi A."/>
            <person name="Nakayama K."/>
            <person name="Satake H."/>
        </authorList>
    </citation>
    <scope>NUCLEOTIDE SEQUENCE</scope>
</reference>
<proteinExistence type="predicted"/>
<accession>A0ABQ4WTB3</accession>
<organism evidence="1 2">
    <name type="scientific">Tanacetum coccineum</name>
    <dbReference type="NCBI Taxonomy" id="301880"/>
    <lineage>
        <taxon>Eukaryota</taxon>
        <taxon>Viridiplantae</taxon>
        <taxon>Streptophyta</taxon>
        <taxon>Embryophyta</taxon>
        <taxon>Tracheophyta</taxon>
        <taxon>Spermatophyta</taxon>
        <taxon>Magnoliopsida</taxon>
        <taxon>eudicotyledons</taxon>
        <taxon>Gunneridae</taxon>
        <taxon>Pentapetalae</taxon>
        <taxon>asterids</taxon>
        <taxon>campanulids</taxon>
        <taxon>Asterales</taxon>
        <taxon>Asteraceae</taxon>
        <taxon>Asteroideae</taxon>
        <taxon>Anthemideae</taxon>
        <taxon>Anthemidinae</taxon>
        <taxon>Tanacetum</taxon>
    </lineage>
</organism>